<feature type="compositionally biased region" description="Basic and acidic residues" evidence="3">
    <location>
        <begin position="805"/>
        <end position="844"/>
    </location>
</feature>
<dbReference type="GO" id="GO:0005737">
    <property type="term" value="C:cytoplasm"/>
    <property type="evidence" value="ECO:0007669"/>
    <property type="project" value="UniProtKB-SubCell"/>
</dbReference>
<feature type="compositionally biased region" description="Basic and acidic residues" evidence="3">
    <location>
        <begin position="461"/>
        <end position="477"/>
    </location>
</feature>
<feature type="region of interest" description="Disordered" evidence="3">
    <location>
        <begin position="99"/>
        <end position="118"/>
    </location>
</feature>
<evidence type="ECO:0000256" key="2">
    <source>
        <dbReference type="ARBA" id="ARBA00022490"/>
    </source>
</evidence>
<dbReference type="EMBL" id="GECZ01028689">
    <property type="protein sequence ID" value="JAS41080.1"/>
    <property type="molecule type" value="Transcribed_RNA"/>
</dbReference>
<feature type="non-terminal residue" evidence="4">
    <location>
        <position position="1"/>
    </location>
</feature>
<feature type="compositionally biased region" description="Basic and acidic residues" evidence="3">
    <location>
        <begin position="535"/>
        <end position="544"/>
    </location>
</feature>
<dbReference type="PANTHER" id="PTHR13142:SF1">
    <property type="entry name" value="INNER CENTROMERE PROTEIN"/>
    <property type="match status" value="1"/>
</dbReference>
<dbReference type="GO" id="GO:0051310">
    <property type="term" value="P:metaphase chromosome alignment"/>
    <property type="evidence" value="ECO:0007669"/>
    <property type="project" value="TreeGrafter"/>
</dbReference>
<dbReference type="GO" id="GO:0000776">
    <property type="term" value="C:kinetochore"/>
    <property type="evidence" value="ECO:0007669"/>
    <property type="project" value="TreeGrafter"/>
</dbReference>
<dbReference type="GO" id="GO:1990385">
    <property type="term" value="C:meiotic spindle midzone"/>
    <property type="evidence" value="ECO:0007669"/>
    <property type="project" value="TreeGrafter"/>
</dbReference>
<feature type="region of interest" description="Disordered" evidence="3">
    <location>
        <begin position="786"/>
        <end position="844"/>
    </location>
</feature>
<feature type="region of interest" description="Disordered" evidence="3">
    <location>
        <begin position="434"/>
        <end position="514"/>
    </location>
</feature>
<evidence type="ECO:0008006" key="5">
    <source>
        <dbReference type="Google" id="ProtNLM"/>
    </source>
</evidence>
<feature type="compositionally biased region" description="Basic and acidic residues" evidence="3">
    <location>
        <begin position="605"/>
        <end position="658"/>
    </location>
</feature>
<dbReference type="GO" id="GO:0005634">
    <property type="term" value="C:nucleus"/>
    <property type="evidence" value="ECO:0007669"/>
    <property type="project" value="TreeGrafter"/>
</dbReference>
<proteinExistence type="predicted"/>
<feature type="region of interest" description="Disordered" evidence="3">
    <location>
        <begin position="161"/>
        <end position="183"/>
    </location>
</feature>
<accession>A0A1B6ET81</accession>
<feature type="region of interest" description="Disordered" evidence="3">
    <location>
        <begin position="386"/>
        <end position="412"/>
    </location>
</feature>
<organism evidence="4">
    <name type="scientific">Cuerna arida</name>
    <dbReference type="NCBI Taxonomy" id="1464854"/>
    <lineage>
        <taxon>Eukaryota</taxon>
        <taxon>Metazoa</taxon>
        <taxon>Ecdysozoa</taxon>
        <taxon>Arthropoda</taxon>
        <taxon>Hexapoda</taxon>
        <taxon>Insecta</taxon>
        <taxon>Pterygota</taxon>
        <taxon>Neoptera</taxon>
        <taxon>Paraneoptera</taxon>
        <taxon>Hemiptera</taxon>
        <taxon>Auchenorrhyncha</taxon>
        <taxon>Membracoidea</taxon>
        <taxon>Cicadellidae</taxon>
        <taxon>Cicadellinae</taxon>
        <taxon>Proconiini</taxon>
        <taxon>Cuerna</taxon>
    </lineage>
</organism>
<evidence type="ECO:0000256" key="1">
    <source>
        <dbReference type="ARBA" id="ARBA00004496"/>
    </source>
</evidence>
<keyword evidence="2" id="KW-0963">Cytoplasm</keyword>
<feature type="region of interest" description="Disordered" evidence="3">
    <location>
        <begin position="527"/>
        <end position="658"/>
    </location>
</feature>
<evidence type="ECO:0000313" key="4">
    <source>
        <dbReference type="EMBL" id="JAS41080.1"/>
    </source>
</evidence>
<reference evidence="4" key="1">
    <citation type="submission" date="2015-11" db="EMBL/GenBank/DDBJ databases">
        <title>De novo transcriptome assembly of four potential Pierce s Disease insect vectors from Arizona vineyards.</title>
        <authorList>
            <person name="Tassone E.E."/>
        </authorList>
    </citation>
    <scope>NUCLEOTIDE SEQUENCE</scope>
</reference>
<name>A0A1B6ET81_9HEMI</name>
<protein>
    <recommendedName>
        <fullName evidence="5">Inner centromere protein ARK-binding domain-containing protein</fullName>
    </recommendedName>
</protein>
<dbReference type="GO" id="GO:0032133">
    <property type="term" value="C:chromosome passenger complex"/>
    <property type="evidence" value="ECO:0007669"/>
    <property type="project" value="TreeGrafter"/>
</dbReference>
<dbReference type="GO" id="GO:0000281">
    <property type="term" value="P:mitotic cytokinesis"/>
    <property type="evidence" value="ECO:0007669"/>
    <property type="project" value="TreeGrafter"/>
</dbReference>
<dbReference type="GO" id="GO:0030496">
    <property type="term" value="C:midbody"/>
    <property type="evidence" value="ECO:0007669"/>
    <property type="project" value="TreeGrafter"/>
</dbReference>
<feature type="region of interest" description="Disordered" evidence="3">
    <location>
        <begin position="258"/>
        <end position="331"/>
    </location>
</feature>
<sequence>GSRKGAEDQMEIDNVMIDEQIVNGDNVQVCEVVLERINTPTIKLFTENRAKSSSSSSREEEDVLVKPVNGEQVVNSQELQNCKVTLERISTPRVKLLTRNRGKSKSLERTRTSRKRSSADLFNDSAPLLEANNQLEIKKTNPSGKIKQNKNQVVKDIDTVNGNNEERRTKRFKSSTSSNENQVEQEGLPIAHSSPLLCQSPITDEVFNGFDSKLENNPTTKCNTFVKQEIDEFENPDSQTKLKNEKDKSPVVIETKTSKSRNKLLKKNENQIKTEEKENINRNNITLTLSDELNEESSEETTNPKSRTRVLRKKDQTECKDQEDRTRNNKNKTITIVQQQDESPNIRSRTRVLKKADEGTTQIIHDVDNNVIELVIDDSPEVNVRSRTRTLKKKTDDSPEEESNTRSRTRTIKKVPQTDSIEENNAKYLASQFKEPLEDANRQNKKLVPEPPPRSPAPKGELVKKRVEDFEKMKNGEVVDEEQPSRVTRNTAKNKPAPSMTSEPKLTRRKRQLSVSCVKTGIRMSIRSTKAKRNKREENKEVKSNLRQSNVPLSKLLGSSSKQQKTPISTPGFDSASRVQVVNKFPHGTNRMTPSDNNKAVVHKQSAEEAEKKKKEEDHTKRQAKEEDAKKKKEKTLKATAEETRRKREEKLQKAAEARAAAEREKALLAVKLEKEKEDKMRLIAAEKEKQKEEQLRKKLLMQQKTLEYEERRRQEEAARLAKIKEQEEEHRRILAMKEREQEMHQKQQKAAELRLAEAEKAKQQGNSKLGKIAAVNNAKIKLQLGMTPSEKTNNVQTQSYEITPAREDRPLLKPKTENDYGLDDAHSDDSSDEESCPKKEIPRWALPKNRDRLIKTTKYIPPSLWVQFMVPNVHPDLSKMFAGTQIKKRIRTSSAVWRTPPRCSHFQK</sequence>
<gene>
    <name evidence="4" type="ORF">g.13166</name>
</gene>
<feature type="compositionally biased region" description="Low complexity" evidence="3">
    <location>
        <begin position="553"/>
        <end position="565"/>
    </location>
</feature>
<feature type="compositionally biased region" description="Polar residues" evidence="3">
    <location>
        <begin position="485"/>
        <end position="504"/>
    </location>
</feature>
<evidence type="ECO:0000256" key="3">
    <source>
        <dbReference type="SAM" id="MobiDB-lite"/>
    </source>
</evidence>
<dbReference type="GO" id="GO:0051257">
    <property type="term" value="P:meiotic spindle midzone assembly"/>
    <property type="evidence" value="ECO:0007669"/>
    <property type="project" value="TreeGrafter"/>
</dbReference>
<feature type="compositionally biased region" description="Polar residues" evidence="3">
    <location>
        <begin position="790"/>
        <end position="802"/>
    </location>
</feature>
<dbReference type="AlphaFoldDB" id="A0A1B6ET81"/>
<feature type="compositionally biased region" description="Basic and acidic residues" evidence="3">
    <location>
        <begin position="266"/>
        <end position="280"/>
    </location>
</feature>
<feature type="compositionally biased region" description="Basic and acidic residues" evidence="3">
    <location>
        <begin position="313"/>
        <end position="327"/>
    </location>
</feature>
<dbReference type="PANTHER" id="PTHR13142">
    <property type="entry name" value="INNER CENTROMERE PROTEIN"/>
    <property type="match status" value="1"/>
</dbReference>
<comment type="subcellular location">
    <subcellularLocation>
        <location evidence="1">Cytoplasm</location>
    </subcellularLocation>
</comment>